<dbReference type="EMBL" id="JAEPDI010000003">
    <property type="protein sequence ID" value="MCG7938578.1"/>
    <property type="molecule type" value="Genomic_DNA"/>
</dbReference>
<name>A0A9E4K3U9_9GAMM</name>
<dbReference type="AlphaFoldDB" id="A0A9E4K3U9"/>
<feature type="region of interest" description="Disordered" evidence="1">
    <location>
        <begin position="84"/>
        <end position="103"/>
    </location>
</feature>
<sequence>MKWLLTTLLLPTLALAQPPGQGGGQVDPQQHFDQSKKAMLPLIEKSIPAMQETKGCLNQAKDQATFQKCVEIMIALEQEMQAKMGRGPMPGADKAQSQPAKKIEFNEKNKQNMLKFLDQSILVGQSLKNCFTSSQSADQMQSCMQAAKPKQ</sequence>
<keyword evidence="2" id="KW-0732">Signal</keyword>
<evidence type="ECO:0000313" key="4">
    <source>
        <dbReference type="Proteomes" id="UP000886687"/>
    </source>
</evidence>
<reference evidence="3" key="1">
    <citation type="journal article" date="2021" name="Proc. Natl. Acad. Sci. U.S.A.">
        <title>Global biogeography of chemosynthetic symbionts reveals both localized and globally distributed symbiont groups. .</title>
        <authorList>
            <person name="Osvatic J.T."/>
            <person name="Wilkins L.G.E."/>
            <person name="Leibrecht L."/>
            <person name="Leray M."/>
            <person name="Zauner S."/>
            <person name="Polzin J."/>
            <person name="Camacho Y."/>
            <person name="Gros O."/>
            <person name="van Gils J.A."/>
            <person name="Eisen J.A."/>
            <person name="Petersen J.M."/>
            <person name="Yuen B."/>
        </authorList>
    </citation>
    <scope>NUCLEOTIDE SEQUENCE</scope>
    <source>
        <strain evidence="3">MAGL173</strain>
    </source>
</reference>
<feature type="signal peptide" evidence="2">
    <location>
        <begin position="1"/>
        <end position="16"/>
    </location>
</feature>
<dbReference type="Proteomes" id="UP000886687">
    <property type="component" value="Unassembled WGS sequence"/>
</dbReference>
<gene>
    <name evidence="3" type="ORF">JAZ04_06945</name>
</gene>
<accession>A0A9E4K3U9</accession>
<comment type="caution">
    <text evidence="3">The sequence shown here is derived from an EMBL/GenBank/DDBJ whole genome shotgun (WGS) entry which is preliminary data.</text>
</comment>
<organism evidence="3 4">
    <name type="scientific">Candidatus Thiodiazotropha lotti</name>
    <dbReference type="NCBI Taxonomy" id="2792787"/>
    <lineage>
        <taxon>Bacteria</taxon>
        <taxon>Pseudomonadati</taxon>
        <taxon>Pseudomonadota</taxon>
        <taxon>Gammaproteobacteria</taxon>
        <taxon>Chromatiales</taxon>
        <taxon>Sedimenticolaceae</taxon>
        <taxon>Candidatus Thiodiazotropha</taxon>
    </lineage>
</organism>
<evidence type="ECO:0000256" key="2">
    <source>
        <dbReference type="SAM" id="SignalP"/>
    </source>
</evidence>
<feature type="chain" id="PRO_5038724871" evidence="2">
    <location>
        <begin position="17"/>
        <end position="151"/>
    </location>
</feature>
<protein>
    <submittedName>
        <fullName evidence="3">Uncharacterized protein</fullName>
    </submittedName>
</protein>
<proteinExistence type="predicted"/>
<evidence type="ECO:0000313" key="3">
    <source>
        <dbReference type="EMBL" id="MCG7938578.1"/>
    </source>
</evidence>
<evidence type="ECO:0000256" key="1">
    <source>
        <dbReference type="SAM" id="MobiDB-lite"/>
    </source>
</evidence>